<dbReference type="EMBL" id="JAEUBG010002137">
    <property type="protein sequence ID" value="KAH3685125.1"/>
    <property type="molecule type" value="Genomic_DNA"/>
</dbReference>
<reference evidence="1" key="2">
    <citation type="submission" date="2021-01" db="EMBL/GenBank/DDBJ databases">
        <authorList>
            <person name="Schikora-Tamarit M.A."/>
        </authorList>
    </citation>
    <scope>NUCLEOTIDE SEQUENCE</scope>
    <source>
        <strain evidence="1">CBS2887</strain>
    </source>
</reference>
<organism evidence="1 2">
    <name type="scientific">Wickerhamomyces pijperi</name>
    <name type="common">Yeast</name>
    <name type="synonym">Pichia pijperi</name>
    <dbReference type="NCBI Taxonomy" id="599730"/>
    <lineage>
        <taxon>Eukaryota</taxon>
        <taxon>Fungi</taxon>
        <taxon>Dikarya</taxon>
        <taxon>Ascomycota</taxon>
        <taxon>Saccharomycotina</taxon>
        <taxon>Saccharomycetes</taxon>
        <taxon>Phaffomycetales</taxon>
        <taxon>Wickerhamomycetaceae</taxon>
        <taxon>Wickerhamomyces</taxon>
    </lineage>
</organism>
<evidence type="ECO:0000313" key="2">
    <source>
        <dbReference type="Proteomes" id="UP000774326"/>
    </source>
</evidence>
<comment type="caution">
    <text evidence="1">The sequence shown here is derived from an EMBL/GenBank/DDBJ whole genome shotgun (WGS) entry which is preliminary data.</text>
</comment>
<proteinExistence type="predicted"/>
<keyword evidence="2" id="KW-1185">Reference proteome</keyword>
<protein>
    <submittedName>
        <fullName evidence="1">Uncharacterized protein</fullName>
    </submittedName>
</protein>
<reference evidence="1" key="1">
    <citation type="journal article" date="2021" name="Open Biol.">
        <title>Shared evolutionary footprints suggest mitochondrial oxidative damage underlies multiple complex I losses in fungi.</title>
        <authorList>
            <person name="Schikora-Tamarit M.A."/>
            <person name="Marcet-Houben M."/>
            <person name="Nosek J."/>
            <person name="Gabaldon T."/>
        </authorList>
    </citation>
    <scope>NUCLEOTIDE SEQUENCE</scope>
    <source>
        <strain evidence="1">CBS2887</strain>
    </source>
</reference>
<name>A0A9P8Q8Q9_WICPI</name>
<gene>
    <name evidence="1" type="ORF">WICPIJ_003892</name>
</gene>
<dbReference type="Proteomes" id="UP000774326">
    <property type="component" value="Unassembled WGS sequence"/>
</dbReference>
<accession>A0A9P8Q8Q9</accession>
<evidence type="ECO:0000313" key="1">
    <source>
        <dbReference type="EMBL" id="KAH3685125.1"/>
    </source>
</evidence>
<sequence length="88" mass="9471">MDNLESYSDIVRYGYSFFKYGILRDQSLKGLASYSEGSNVIRFSLGFPGGGVASSSLSLISQTSSSSELTCSLSSPWFLVSSSDCNNN</sequence>
<dbReference type="AlphaFoldDB" id="A0A9P8Q8Q9"/>